<feature type="region of interest" description="Disordered" evidence="1">
    <location>
        <begin position="1"/>
        <end position="36"/>
    </location>
</feature>
<comment type="caution">
    <text evidence="2">The sequence shown here is derived from an EMBL/GenBank/DDBJ whole genome shotgun (WGS) entry which is preliminary data.</text>
</comment>
<feature type="compositionally biased region" description="Basic and acidic residues" evidence="1">
    <location>
        <begin position="15"/>
        <end position="35"/>
    </location>
</feature>
<protein>
    <recommendedName>
        <fullName evidence="4">DUF883 family protein</fullName>
    </recommendedName>
</protein>
<accession>A0A916T9P3</accession>
<evidence type="ECO:0000313" key="2">
    <source>
        <dbReference type="EMBL" id="GGB34464.1"/>
    </source>
</evidence>
<name>A0A916T9P3_9SPHN</name>
<evidence type="ECO:0000313" key="3">
    <source>
        <dbReference type="Proteomes" id="UP000623067"/>
    </source>
</evidence>
<keyword evidence="3" id="KW-1185">Reference proteome</keyword>
<evidence type="ECO:0008006" key="4">
    <source>
        <dbReference type="Google" id="ProtNLM"/>
    </source>
</evidence>
<reference evidence="2" key="1">
    <citation type="journal article" date="2014" name="Int. J. Syst. Evol. Microbiol.">
        <title>Complete genome sequence of Corynebacterium casei LMG S-19264T (=DSM 44701T), isolated from a smear-ripened cheese.</title>
        <authorList>
            <consortium name="US DOE Joint Genome Institute (JGI-PGF)"/>
            <person name="Walter F."/>
            <person name="Albersmeier A."/>
            <person name="Kalinowski J."/>
            <person name="Ruckert C."/>
        </authorList>
    </citation>
    <scope>NUCLEOTIDE SEQUENCE</scope>
    <source>
        <strain evidence="2">CGMCC 1.15330</strain>
    </source>
</reference>
<dbReference type="RefSeq" id="WP_188659099.1">
    <property type="nucleotide sequence ID" value="NZ_BMIH01000003.1"/>
</dbReference>
<sequence length="144" mass="14309">MTTPHADPATGSDSSYEKVRASATRGLHDAREKAADAAQKTASAIETNPLAILVGGAAIGALAGALIPRSAREKELLAPLGSRLGATAKQAFAAAREAGKQELSNAGLTADAAKERGRSLLDGFGKALASAGSAAADSAKRGSN</sequence>
<evidence type="ECO:0000256" key="1">
    <source>
        <dbReference type="SAM" id="MobiDB-lite"/>
    </source>
</evidence>
<dbReference type="EMBL" id="BMIH01000003">
    <property type="protein sequence ID" value="GGB34464.1"/>
    <property type="molecule type" value="Genomic_DNA"/>
</dbReference>
<organism evidence="2 3">
    <name type="scientific">Sphingomonas metalli</name>
    <dbReference type="NCBI Taxonomy" id="1779358"/>
    <lineage>
        <taxon>Bacteria</taxon>
        <taxon>Pseudomonadati</taxon>
        <taxon>Pseudomonadota</taxon>
        <taxon>Alphaproteobacteria</taxon>
        <taxon>Sphingomonadales</taxon>
        <taxon>Sphingomonadaceae</taxon>
        <taxon>Sphingomonas</taxon>
    </lineage>
</organism>
<proteinExistence type="predicted"/>
<dbReference type="AlphaFoldDB" id="A0A916T9P3"/>
<reference evidence="2" key="2">
    <citation type="submission" date="2020-09" db="EMBL/GenBank/DDBJ databases">
        <authorList>
            <person name="Sun Q."/>
            <person name="Zhou Y."/>
        </authorList>
    </citation>
    <scope>NUCLEOTIDE SEQUENCE</scope>
    <source>
        <strain evidence="2">CGMCC 1.15330</strain>
    </source>
</reference>
<gene>
    <name evidence="2" type="ORF">GCM10011380_24910</name>
</gene>
<dbReference type="Proteomes" id="UP000623067">
    <property type="component" value="Unassembled WGS sequence"/>
</dbReference>